<dbReference type="Proteomes" id="UP001451606">
    <property type="component" value="Chromosome"/>
</dbReference>
<protein>
    <submittedName>
        <fullName evidence="1">Uncharacterized protein</fullName>
    </submittedName>
</protein>
<dbReference type="AlphaFoldDB" id="A0AAX4NHD8"/>
<reference evidence="1 2" key="1">
    <citation type="submission" date="2023-09" db="EMBL/GenBank/DDBJ databases">
        <authorList>
            <person name="Golyshina O.V."/>
            <person name="Lunev E.A."/>
            <person name="Bargiela R."/>
            <person name="Gaines M.C."/>
            <person name="Daum B."/>
            <person name="Bale N.J."/>
            <person name="Koenen M."/>
            <person name="Sinninghe Damst J.S."/>
            <person name="Yakimov M."/>
            <person name="Golyshin P.N."/>
        </authorList>
    </citation>
    <scope>NUCLEOTIDE SEQUENCE [LARGE SCALE GENOMIC DNA]</scope>
    <source>
        <strain evidence="1 2">M1</strain>
    </source>
</reference>
<proteinExistence type="predicted"/>
<accession>A0AAX4NHD8</accession>
<gene>
    <name evidence="1" type="ORF">OXIME_001421</name>
</gene>
<keyword evidence="2" id="KW-1185">Reference proteome</keyword>
<evidence type="ECO:0000313" key="1">
    <source>
        <dbReference type="EMBL" id="WYY00836.1"/>
    </source>
</evidence>
<evidence type="ECO:0000313" key="2">
    <source>
        <dbReference type="Proteomes" id="UP001451606"/>
    </source>
</evidence>
<organism evidence="1 2">
    <name type="scientific">Oxyplasma meridianum</name>
    <dbReference type="NCBI Taxonomy" id="3073602"/>
    <lineage>
        <taxon>Archaea</taxon>
        <taxon>Methanobacteriati</taxon>
        <taxon>Thermoplasmatota</taxon>
        <taxon>Thermoplasmata</taxon>
        <taxon>Thermoplasmatales</taxon>
        <taxon>Thermoplasmataceae</taxon>
        <taxon>Oxyplasma</taxon>
    </lineage>
</organism>
<dbReference type="KEGG" id="omr:OXIME_001421"/>
<sequence>MHGSLRIYRTESFHPGNVDRFRMQEIDDTVFHLLISDGIVVDFRAAFMPETLESMRIQRILTSYQLQRILMESDDYPYFIAVTSHSISDWKASILQSILDILRIKTYYRGCRIDMNIIGERDIHELYMGSTKVAGRKAHTEGIFRWGELH</sequence>
<dbReference type="GeneID" id="95968159"/>
<dbReference type="EMBL" id="CP133772">
    <property type="protein sequence ID" value="WYY00836.1"/>
    <property type="molecule type" value="Genomic_DNA"/>
</dbReference>
<name>A0AAX4NHD8_9ARCH</name>
<dbReference type="RefSeq" id="WP_393971163.1">
    <property type="nucleotide sequence ID" value="NZ_CP133772.1"/>
</dbReference>